<evidence type="ECO:0000256" key="6">
    <source>
        <dbReference type="SAM" id="MobiDB-lite"/>
    </source>
</evidence>
<dbReference type="PANTHER" id="PTHR46512:SF9">
    <property type="entry name" value="PEPTIDYLPROLYL ISOMERASE"/>
    <property type="match status" value="1"/>
</dbReference>
<dbReference type="InterPro" id="IPR050754">
    <property type="entry name" value="FKBP4/5/8-like"/>
</dbReference>
<protein>
    <recommendedName>
        <fullName evidence="2">peptidylprolyl isomerase</fullName>
        <ecNumber evidence="2">5.2.1.8</ecNumber>
    </recommendedName>
</protein>
<accession>A0A485K6X3</accession>
<name>A0A485K6X3_9STRA</name>
<dbReference type="Gene3D" id="1.25.40.10">
    <property type="entry name" value="Tetratricopeptide repeat domain"/>
    <property type="match status" value="2"/>
</dbReference>
<dbReference type="AlphaFoldDB" id="A0A485K6X3"/>
<evidence type="ECO:0000313" key="9">
    <source>
        <dbReference type="Proteomes" id="UP000332933"/>
    </source>
</evidence>
<feature type="compositionally biased region" description="Basic and acidic residues" evidence="6">
    <location>
        <begin position="167"/>
        <end position="183"/>
    </location>
</feature>
<dbReference type="InterPro" id="IPR011990">
    <property type="entry name" value="TPR-like_helical_dom_sf"/>
</dbReference>
<proteinExistence type="predicted"/>
<dbReference type="SUPFAM" id="SSF48452">
    <property type="entry name" value="TPR-like"/>
    <property type="match status" value="2"/>
</dbReference>
<reference evidence="8 9" key="1">
    <citation type="submission" date="2019-03" db="EMBL/GenBank/DDBJ databases">
        <authorList>
            <person name="Gaulin E."/>
            <person name="Dumas B."/>
        </authorList>
    </citation>
    <scope>NUCLEOTIDE SEQUENCE [LARGE SCALE GENOMIC DNA]</scope>
    <source>
        <strain evidence="8">CBS 568.67</strain>
    </source>
</reference>
<evidence type="ECO:0000256" key="2">
    <source>
        <dbReference type="ARBA" id="ARBA00013194"/>
    </source>
</evidence>
<organism evidence="8 9">
    <name type="scientific">Aphanomyces stellatus</name>
    <dbReference type="NCBI Taxonomy" id="120398"/>
    <lineage>
        <taxon>Eukaryota</taxon>
        <taxon>Sar</taxon>
        <taxon>Stramenopiles</taxon>
        <taxon>Oomycota</taxon>
        <taxon>Saprolegniomycetes</taxon>
        <taxon>Saprolegniales</taxon>
        <taxon>Verrucalvaceae</taxon>
        <taxon>Aphanomyces</taxon>
    </lineage>
</organism>
<dbReference type="OrthoDB" id="70500at2759"/>
<keyword evidence="3" id="KW-0697">Rotamase</keyword>
<dbReference type="Proteomes" id="UP000332933">
    <property type="component" value="Unassembled WGS sequence"/>
</dbReference>
<evidence type="ECO:0000256" key="4">
    <source>
        <dbReference type="ARBA" id="ARBA00023235"/>
    </source>
</evidence>
<keyword evidence="9" id="KW-1185">Reference proteome</keyword>
<keyword evidence="4" id="KW-0413">Isomerase</keyword>
<gene>
    <name evidence="8" type="primary">Aste57867_1637</name>
    <name evidence="7" type="ORF">As57867_001635</name>
    <name evidence="8" type="ORF">ASTE57867_1637</name>
</gene>
<dbReference type="EMBL" id="VJMH01000142">
    <property type="protein sequence ID" value="KAF0718535.1"/>
    <property type="molecule type" value="Genomic_DNA"/>
</dbReference>
<evidence type="ECO:0000256" key="5">
    <source>
        <dbReference type="SAM" id="Coils"/>
    </source>
</evidence>
<keyword evidence="5" id="KW-0175">Coiled coil</keyword>
<evidence type="ECO:0000313" key="7">
    <source>
        <dbReference type="EMBL" id="KAF0718535.1"/>
    </source>
</evidence>
<dbReference type="GO" id="GO:0003755">
    <property type="term" value="F:peptidyl-prolyl cis-trans isomerase activity"/>
    <property type="evidence" value="ECO:0007669"/>
    <property type="project" value="UniProtKB-EC"/>
</dbReference>
<evidence type="ECO:0000256" key="1">
    <source>
        <dbReference type="ARBA" id="ARBA00000971"/>
    </source>
</evidence>
<dbReference type="EMBL" id="CAADRA010000142">
    <property type="protein sequence ID" value="VFT78850.1"/>
    <property type="molecule type" value="Genomic_DNA"/>
</dbReference>
<feature type="coiled-coil region" evidence="5">
    <location>
        <begin position="27"/>
        <end position="60"/>
    </location>
</feature>
<dbReference type="EC" id="5.2.1.8" evidence="2"/>
<dbReference type="SMART" id="SM00028">
    <property type="entry name" value="TPR"/>
    <property type="match status" value="4"/>
</dbReference>
<dbReference type="PANTHER" id="PTHR46512">
    <property type="entry name" value="PEPTIDYLPROLYL ISOMERASE"/>
    <property type="match status" value="1"/>
</dbReference>
<sequence>MAFGPRAQIFQAADKMTSYAAWEQYDVEKVMKQLDEEEAREAKEKEVQQYMRKKDGVVEEAGDSAEVLATKAAVAALKAKRLAQRNKATPGNPAAEVTDLERLASLLRAKSASIQTAMQARKKGNGLVAKSQFTDALAAFQEGTQAVQQLDKVIPQLEDVQSELKAKGTPEKKADGSCEHEHTAGGCGCAAPTPQPVRPSLPQSSDLKGIAKMLHVDCTIGIGKCELERCHYAAASEAFKQAIMRDADNLDAWKLRASAFLRMGAPLIAMLHMNKVVLMEGETGDAKQELNAIEADLVAEPVDDEETYTAAMTYLARTTPHEMLSRMVLLRAEADIIMVEGFYIYSTNKYRAILDTLEATTILPTGRHPALDQLRLACHLNIASGYLEMSKHFQKAADHCVAVLALDPTNGTAHFRLAQAYRNLCKFDLAQTSLAHAAAAFSDAAAPIDRERERIEFDRGELDLSYIKALS</sequence>
<feature type="region of interest" description="Disordered" evidence="6">
    <location>
        <begin position="167"/>
        <end position="191"/>
    </location>
</feature>
<dbReference type="InterPro" id="IPR019734">
    <property type="entry name" value="TPR_rpt"/>
</dbReference>
<evidence type="ECO:0000256" key="3">
    <source>
        <dbReference type="ARBA" id="ARBA00023110"/>
    </source>
</evidence>
<comment type="catalytic activity">
    <reaction evidence="1">
        <text>[protein]-peptidylproline (omega=180) = [protein]-peptidylproline (omega=0)</text>
        <dbReference type="Rhea" id="RHEA:16237"/>
        <dbReference type="Rhea" id="RHEA-COMP:10747"/>
        <dbReference type="Rhea" id="RHEA-COMP:10748"/>
        <dbReference type="ChEBI" id="CHEBI:83833"/>
        <dbReference type="ChEBI" id="CHEBI:83834"/>
        <dbReference type="EC" id="5.2.1.8"/>
    </reaction>
</comment>
<reference evidence="7" key="2">
    <citation type="submission" date="2019-06" db="EMBL/GenBank/DDBJ databases">
        <title>Genomics analysis of Aphanomyces spp. identifies a new class of oomycete effector associated with host adaptation.</title>
        <authorList>
            <person name="Gaulin E."/>
        </authorList>
    </citation>
    <scope>NUCLEOTIDE SEQUENCE</scope>
    <source>
        <strain evidence="7">CBS 578.67</strain>
    </source>
</reference>
<evidence type="ECO:0000313" key="8">
    <source>
        <dbReference type="EMBL" id="VFT78850.1"/>
    </source>
</evidence>